<dbReference type="AlphaFoldDB" id="A0A3S4S2S4"/>
<dbReference type="GO" id="GO:0015562">
    <property type="term" value="F:efflux transmembrane transporter activity"/>
    <property type="evidence" value="ECO:0007669"/>
    <property type="project" value="InterPro"/>
</dbReference>
<dbReference type="KEGG" id="mauu:NCTC10437_05513"/>
<evidence type="ECO:0000313" key="2">
    <source>
        <dbReference type="EMBL" id="VEG58481.1"/>
    </source>
</evidence>
<evidence type="ECO:0000313" key="3">
    <source>
        <dbReference type="Proteomes" id="UP000279306"/>
    </source>
</evidence>
<protein>
    <submittedName>
        <fullName evidence="2">Uncharacterized protein</fullName>
    </submittedName>
</protein>
<proteinExistence type="predicted"/>
<dbReference type="SUPFAM" id="SSF56954">
    <property type="entry name" value="Outer membrane efflux proteins (OEP)"/>
    <property type="match status" value="1"/>
</dbReference>
<dbReference type="EMBL" id="LR134356">
    <property type="protein sequence ID" value="VEG58481.1"/>
    <property type="molecule type" value="Genomic_DNA"/>
</dbReference>
<dbReference type="STRING" id="1791.GCA_001049355_00958"/>
<dbReference type="OrthoDB" id="3541690at2"/>
<reference evidence="2 3" key="1">
    <citation type="submission" date="2018-12" db="EMBL/GenBank/DDBJ databases">
        <authorList>
            <consortium name="Pathogen Informatics"/>
        </authorList>
    </citation>
    <scope>NUCLEOTIDE SEQUENCE [LARGE SCALE GENOMIC DNA]</scope>
    <source>
        <strain evidence="2 3">NCTC10437</strain>
    </source>
</reference>
<dbReference type="Proteomes" id="UP000279306">
    <property type="component" value="Chromosome"/>
</dbReference>
<sequence>MGFAVEEALDRLYAAKPEDFTAVRGELTAAAKDAGDRDAAARIGGARKPTAAAWVVNALTLGGSAKDTLSDLGSRLREAHGAMDGEAIRALTAEQRKVVDDLTRTAMKQAGIRSPSAALRDDVTATLQAAIADPDVAGRLGRLTKAEQWSGFGEFVFTASVSTAAKKKAAAPKPEPPARPPATDRQDQKARAAVAAAERAKADADRALGELQSDLSTARLRRQDAQRRLAAAEQAMAAAEQAFTAADDAYTAGKKAAKEAAEQLKTAKRGLRT</sequence>
<gene>
    <name evidence="2" type="ORF">NCTC10437_05513</name>
</gene>
<feature type="region of interest" description="Disordered" evidence="1">
    <location>
        <begin position="167"/>
        <end position="198"/>
    </location>
</feature>
<keyword evidence="3" id="KW-1185">Reference proteome</keyword>
<dbReference type="Gene3D" id="1.20.1600.10">
    <property type="entry name" value="Outer membrane efflux proteins (OEP)"/>
    <property type="match status" value="1"/>
</dbReference>
<accession>A0A3S4S2S4</accession>
<name>A0A3S4S2S4_MYCAU</name>
<organism evidence="2 3">
    <name type="scientific">Mycolicibacterium aurum</name>
    <name type="common">Mycobacterium aurum</name>
    <dbReference type="NCBI Taxonomy" id="1791"/>
    <lineage>
        <taxon>Bacteria</taxon>
        <taxon>Bacillati</taxon>
        <taxon>Actinomycetota</taxon>
        <taxon>Actinomycetes</taxon>
        <taxon>Mycobacteriales</taxon>
        <taxon>Mycobacteriaceae</taxon>
        <taxon>Mycolicibacterium</taxon>
    </lineage>
</organism>
<dbReference type="RefSeq" id="WP_048630779.1">
    <property type="nucleotide sequence ID" value="NZ_CVQQ01000001.1"/>
</dbReference>
<evidence type="ECO:0000256" key="1">
    <source>
        <dbReference type="SAM" id="MobiDB-lite"/>
    </source>
</evidence>